<sequence length="108" mass="11969">MSQPRLPGIALGSMFYPVCGDCLESTCRVLVHCSKVLLHQGSHQPQSRHIWVCIFILGLYGSDITEMLSSTGTSAEDFSQEADHSNSVDIMMWMDKRCSKKSTINSSL</sequence>
<accession>A0ACB9HFL9</accession>
<gene>
    <name evidence="1" type="ORF">L1987_36930</name>
</gene>
<dbReference type="EMBL" id="CM042029">
    <property type="protein sequence ID" value="KAI3794301.1"/>
    <property type="molecule type" value="Genomic_DNA"/>
</dbReference>
<reference evidence="2" key="1">
    <citation type="journal article" date="2022" name="Mol. Ecol. Resour.">
        <title>The genomes of chicory, endive, great burdock and yacon provide insights into Asteraceae palaeo-polyploidization history and plant inulin production.</title>
        <authorList>
            <person name="Fan W."/>
            <person name="Wang S."/>
            <person name="Wang H."/>
            <person name="Wang A."/>
            <person name="Jiang F."/>
            <person name="Liu H."/>
            <person name="Zhao H."/>
            <person name="Xu D."/>
            <person name="Zhang Y."/>
        </authorList>
    </citation>
    <scope>NUCLEOTIDE SEQUENCE [LARGE SCALE GENOMIC DNA]</scope>
    <source>
        <strain evidence="2">cv. Yunnan</strain>
    </source>
</reference>
<organism evidence="1 2">
    <name type="scientific">Smallanthus sonchifolius</name>
    <dbReference type="NCBI Taxonomy" id="185202"/>
    <lineage>
        <taxon>Eukaryota</taxon>
        <taxon>Viridiplantae</taxon>
        <taxon>Streptophyta</taxon>
        <taxon>Embryophyta</taxon>
        <taxon>Tracheophyta</taxon>
        <taxon>Spermatophyta</taxon>
        <taxon>Magnoliopsida</taxon>
        <taxon>eudicotyledons</taxon>
        <taxon>Gunneridae</taxon>
        <taxon>Pentapetalae</taxon>
        <taxon>asterids</taxon>
        <taxon>campanulids</taxon>
        <taxon>Asterales</taxon>
        <taxon>Asteraceae</taxon>
        <taxon>Asteroideae</taxon>
        <taxon>Heliantheae alliance</taxon>
        <taxon>Millerieae</taxon>
        <taxon>Smallanthus</taxon>
    </lineage>
</organism>
<reference evidence="1 2" key="2">
    <citation type="journal article" date="2022" name="Mol. Ecol. Resour.">
        <title>The genomes of chicory, endive, great burdock and yacon provide insights into Asteraceae paleo-polyploidization history and plant inulin production.</title>
        <authorList>
            <person name="Fan W."/>
            <person name="Wang S."/>
            <person name="Wang H."/>
            <person name="Wang A."/>
            <person name="Jiang F."/>
            <person name="Liu H."/>
            <person name="Zhao H."/>
            <person name="Xu D."/>
            <person name="Zhang Y."/>
        </authorList>
    </citation>
    <scope>NUCLEOTIDE SEQUENCE [LARGE SCALE GENOMIC DNA]</scope>
    <source>
        <strain evidence="2">cv. Yunnan</strain>
        <tissue evidence="1">Leaves</tissue>
    </source>
</reference>
<comment type="caution">
    <text evidence="1">The sequence shown here is derived from an EMBL/GenBank/DDBJ whole genome shotgun (WGS) entry which is preliminary data.</text>
</comment>
<evidence type="ECO:0000313" key="1">
    <source>
        <dbReference type="EMBL" id="KAI3794301.1"/>
    </source>
</evidence>
<dbReference type="Proteomes" id="UP001056120">
    <property type="component" value="Linkage Group LG12"/>
</dbReference>
<proteinExistence type="predicted"/>
<keyword evidence="2" id="KW-1185">Reference proteome</keyword>
<name>A0ACB9HFL9_9ASTR</name>
<evidence type="ECO:0000313" key="2">
    <source>
        <dbReference type="Proteomes" id="UP001056120"/>
    </source>
</evidence>
<protein>
    <submittedName>
        <fullName evidence="1">Uncharacterized protein</fullName>
    </submittedName>
</protein>